<feature type="compositionally biased region" description="Acidic residues" evidence="7">
    <location>
        <begin position="243"/>
        <end position="253"/>
    </location>
</feature>
<feature type="region of interest" description="Disordered" evidence="7">
    <location>
        <begin position="236"/>
        <end position="256"/>
    </location>
</feature>
<keyword evidence="1" id="KW-0507">mRNA processing</keyword>
<evidence type="ECO:0000256" key="5">
    <source>
        <dbReference type="ARBA" id="ARBA00023163"/>
    </source>
</evidence>
<feature type="domain" description="SURP motif" evidence="8">
    <location>
        <begin position="262"/>
        <end position="306"/>
    </location>
</feature>
<protein>
    <recommendedName>
        <fullName evidence="8">SURP motif domain-containing protein</fullName>
    </recommendedName>
</protein>
<evidence type="ECO:0000313" key="10">
    <source>
        <dbReference type="Proteomes" id="UP000650833"/>
    </source>
</evidence>
<organism evidence="9 10">
    <name type="scientific">Mucor plumbeus</name>
    <dbReference type="NCBI Taxonomy" id="97098"/>
    <lineage>
        <taxon>Eukaryota</taxon>
        <taxon>Fungi</taxon>
        <taxon>Fungi incertae sedis</taxon>
        <taxon>Mucoromycota</taxon>
        <taxon>Mucoromycotina</taxon>
        <taxon>Mucoromycetes</taxon>
        <taxon>Mucorales</taxon>
        <taxon>Mucorineae</taxon>
        <taxon>Mucoraceae</taxon>
        <taxon>Mucor</taxon>
    </lineage>
</organism>
<dbReference type="Pfam" id="PF09750">
    <property type="entry name" value="DRY_EERY"/>
    <property type="match status" value="1"/>
</dbReference>
<dbReference type="SMART" id="SM01141">
    <property type="entry name" value="DRY_EERY"/>
    <property type="match status" value="1"/>
</dbReference>
<keyword evidence="5" id="KW-0804">Transcription</keyword>
<dbReference type="EMBL" id="JAEPRC010000268">
    <property type="protein sequence ID" value="KAG2201937.1"/>
    <property type="molecule type" value="Genomic_DNA"/>
</dbReference>
<dbReference type="AlphaFoldDB" id="A0A8H7V1F8"/>
<dbReference type="Gene3D" id="1.10.10.790">
    <property type="entry name" value="Surp module"/>
    <property type="match status" value="2"/>
</dbReference>
<evidence type="ECO:0000256" key="4">
    <source>
        <dbReference type="ARBA" id="ARBA00023015"/>
    </source>
</evidence>
<dbReference type="InterPro" id="IPR000061">
    <property type="entry name" value="Surp"/>
</dbReference>
<name>A0A8H7V1F8_9FUNG</name>
<evidence type="ECO:0000256" key="6">
    <source>
        <dbReference type="ARBA" id="ARBA00023187"/>
    </source>
</evidence>
<dbReference type="InterPro" id="IPR040397">
    <property type="entry name" value="SWAP"/>
</dbReference>
<dbReference type="PANTHER" id="PTHR13161">
    <property type="entry name" value="SPLICING FACTOR SUPPRESSOR OF WHITE APRICOT"/>
    <property type="match status" value="1"/>
</dbReference>
<dbReference type="Pfam" id="PF01805">
    <property type="entry name" value="Surp"/>
    <property type="match status" value="1"/>
</dbReference>
<sequence>MNEQKYYNEPLIYRKNNKRNHDNDDAIILKKRENEILAFGYASKIYNDKKTAVYVDNGTYMIPLKSDKRHQNIRIDRFDIRHLIDNDANPLWNEISVNSEIEYLLQIERYRDLEYHELYKDEDYTELDSTNKKRRNTAIPYHYEQTTTKIEKEISSKYKTPPSMIVPKSMEHVQIIQDVANQINSAKQDSNLVEIRIQVKNSRNQLYSFLNRQDVLYSFYKHVCWISNSGLANYDSSSSSSSSDEENQGQDEEIPSKEIQTIIEKTAFFIAKSNNSDDLEQHIRTRKSQDISFDFLKPNHKYYKYFKSRVVENK</sequence>
<reference evidence="9" key="1">
    <citation type="submission" date="2020-12" db="EMBL/GenBank/DDBJ databases">
        <title>Metabolic potential, ecology and presence of endohyphal bacteria is reflected in genomic diversity of Mucoromycotina.</title>
        <authorList>
            <person name="Muszewska A."/>
            <person name="Okrasinska A."/>
            <person name="Steczkiewicz K."/>
            <person name="Drgas O."/>
            <person name="Orlowska M."/>
            <person name="Perlinska-Lenart U."/>
            <person name="Aleksandrzak-Piekarczyk T."/>
            <person name="Szatraj K."/>
            <person name="Zielenkiewicz U."/>
            <person name="Pilsyk S."/>
            <person name="Malc E."/>
            <person name="Mieczkowski P."/>
            <person name="Kruszewska J.S."/>
            <person name="Biernat P."/>
            <person name="Pawlowska J."/>
        </authorList>
    </citation>
    <scope>NUCLEOTIDE SEQUENCE</scope>
    <source>
        <strain evidence="9">CBS 226.32</strain>
    </source>
</reference>
<gene>
    <name evidence="9" type="ORF">INT46_000527</name>
</gene>
<evidence type="ECO:0000259" key="8">
    <source>
        <dbReference type="PROSITE" id="PS50128"/>
    </source>
</evidence>
<evidence type="ECO:0000256" key="3">
    <source>
        <dbReference type="ARBA" id="ARBA00022884"/>
    </source>
</evidence>
<evidence type="ECO:0000313" key="9">
    <source>
        <dbReference type="EMBL" id="KAG2201937.1"/>
    </source>
</evidence>
<dbReference type="InterPro" id="IPR019147">
    <property type="entry name" value="SWAP_N_domain"/>
</dbReference>
<keyword evidence="10" id="KW-1185">Reference proteome</keyword>
<dbReference type="PANTHER" id="PTHR13161:SF15">
    <property type="entry name" value="SPLICING FACTOR, SUPPRESSOR OF WHITE-APRICOT HOMOLOG"/>
    <property type="match status" value="1"/>
</dbReference>
<keyword evidence="3" id="KW-0694">RNA-binding</keyword>
<dbReference type="SUPFAM" id="SSF109905">
    <property type="entry name" value="Surp module (SWAP domain)"/>
    <property type="match status" value="2"/>
</dbReference>
<dbReference type="SMART" id="SM00648">
    <property type="entry name" value="SWAP"/>
    <property type="match status" value="1"/>
</dbReference>
<dbReference type="GO" id="GO:0000395">
    <property type="term" value="P:mRNA 5'-splice site recognition"/>
    <property type="evidence" value="ECO:0007669"/>
    <property type="project" value="TreeGrafter"/>
</dbReference>
<evidence type="ECO:0000256" key="7">
    <source>
        <dbReference type="SAM" id="MobiDB-lite"/>
    </source>
</evidence>
<dbReference type="OrthoDB" id="447637at2759"/>
<accession>A0A8H7V1F8</accession>
<dbReference type="InterPro" id="IPR035967">
    <property type="entry name" value="SWAP/Surp_sf"/>
</dbReference>
<evidence type="ECO:0000256" key="2">
    <source>
        <dbReference type="ARBA" id="ARBA00022737"/>
    </source>
</evidence>
<proteinExistence type="predicted"/>
<evidence type="ECO:0000256" key="1">
    <source>
        <dbReference type="ARBA" id="ARBA00022664"/>
    </source>
</evidence>
<dbReference type="PROSITE" id="PS50128">
    <property type="entry name" value="SURP"/>
    <property type="match status" value="1"/>
</dbReference>
<dbReference type="GO" id="GO:0003723">
    <property type="term" value="F:RNA binding"/>
    <property type="evidence" value="ECO:0007669"/>
    <property type="project" value="UniProtKB-KW"/>
</dbReference>
<keyword evidence="4" id="KW-0805">Transcription regulation</keyword>
<dbReference type="Proteomes" id="UP000650833">
    <property type="component" value="Unassembled WGS sequence"/>
</dbReference>
<comment type="caution">
    <text evidence="9">The sequence shown here is derived from an EMBL/GenBank/DDBJ whole genome shotgun (WGS) entry which is preliminary data.</text>
</comment>
<keyword evidence="2" id="KW-0677">Repeat</keyword>
<keyword evidence="6" id="KW-0508">mRNA splicing</keyword>